<dbReference type="RefSeq" id="WP_377420243.1">
    <property type="nucleotide sequence ID" value="NZ_JBHSPR010000008.1"/>
</dbReference>
<dbReference type="Proteomes" id="UP001596203">
    <property type="component" value="Unassembled WGS sequence"/>
</dbReference>
<evidence type="ECO:0000313" key="1">
    <source>
        <dbReference type="EMBL" id="MFC6016655.1"/>
    </source>
</evidence>
<organism evidence="1 2">
    <name type="scientific">Plantactinospora solaniradicis</name>
    <dbReference type="NCBI Taxonomy" id="1723736"/>
    <lineage>
        <taxon>Bacteria</taxon>
        <taxon>Bacillati</taxon>
        <taxon>Actinomycetota</taxon>
        <taxon>Actinomycetes</taxon>
        <taxon>Micromonosporales</taxon>
        <taxon>Micromonosporaceae</taxon>
        <taxon>Plantactinospora</taxon>
    </lineage>
</organism>
<evidence type="ECO:0000313" key="2">
    <source>
        <dbReference type="Proteomes" id="UP001596203"/>
    </source>
</evidence>
<protein>
    <submittedName>
        <fullName evidence="1">Uncharacterized protein</fullName>
    </submittedName>
</protein>
<dbReference type="EMBL" id="JBHSPR010000008">
    <property type="protein sequence ID" value="MFC6016655.1"/>
    <property type="molecule type" value="Genomic_DNA"/>
</dbReference>
<comment type="caution">
    <text evidence="1">The sequence shown here is derived from an EMBL/GenBank/DDBJ whole genome shotgun (WGS) entry which is preliminary data.</text>
</comment>
<proteinExistence type="predicted"/>
<name>A0ABW1K5G5_9ACTN</name>
<gene>
    <name evidence="1" type="ORF">ACFP2T_10630</name>
</gene>
<accession>A0ABW1K5G5</accession>
<keyword evidence="2" id="KW-1185">Reference proteome</keyword>
<sequence>MGKTTLALCWAHRVAHRFTGGQLYLNLRGFDPGGSAMSPAELDHRDADGVRAKLAG</sequence>
<reference evidence="2" key="1">
    <citation type="journal article" date="2019" name="Int. J. Syst. Evol. Microbiol.">
        <title>The Global Catalogue of Microorganisms (GCM) 10K type strain sequencing project: providing services to taxonomists for standard genome sequencing and annotation.</title>
        <authorList>
            <consortium name="The Broad Institute Genomics Platform"/>
            <consortium name="The Broad Institute Genome Sequencing Center for Infectious Disease"/>
            <person name="Wu L."/>
            <person name="Ma J."/>
        </authorList>
    </citation>
    <scope>NUCLEOTIDE SEQUENCE [LARGE SCALE GENOMIC DNA]</scope>
    <source>
        <strain evidence="2">ZS-35-S2</strain>
    </source>
</reference>